<feature type="compositionally biased region" description="Polar residues" evidence="1">
    <location>
        <begin position="278"/>
        <end position="287"/>
    </location>
</feature>
<feature type="compositionally biased region" description="Low complexity" evidence="1">
    <location>
        <begin position="291"/>
        <end position="312"/>
    </location>
</feature>
<proteinExistence type="predicted"/>
<feature type="compositionally biased region" description="Polar residues" evidence="1">
    <location>
        <begin position="254"/>
        <end position="268"/>
    </location>
</feature>
<accession>A0ABY8EQQ4</accession>
<sequence length="723" mass="77916">MSNSVSVTLVRHVAPSGPDMTDESSRILASLGRALESSRPIVIYTAPDVSCVQTAETLLQVGISVLMQLNHKSSSKLIATDLLSERQLDELSFEHARWLHTLEFRAQADNLDTRATAVVEMHVLPWLDTPGMSHTVLVADETILHRILQTIMALNGQPPSVLRDPTRRVLAVHTAPLQPGAYHQLLVGISHGPDPVCDVRVVSMNETAHLPSQPPAYPNSPLFAAPSELAQLMRTPESSAPSSPVVPQPPISLHTLTRSTHTPPSRNTETPRPETASRSHLSFQSNPSPSPSRGRSGVSLVSLPLGSRSSSSTPQPPRNLHLYDMSTMMRSIDKWESARIESNDLPDPNLSPRTTSRTLDHGTTSKSSSPFPGGGMLGFSNFLSGGDSSGSAASTPTLTHRGSVSSGASTSVLSTHTQSSAPLSNVSAFAQSLFGHHTPAGASGSTTGDAMSIWQGICVRIFPLFNHEVLSTPVENIADSTETYVRLVFERDAAQAPSVLEDNLRKSVLIGLLSVTTKLQGHEDMSLLKGLVKSWQFYYGTVIPYTTACLLPLSTSAAQLTFRYQAAQQRRPPHLSEDGEENSQRTKVLLPAQQGVDIRRVMLIAFRDRVVLPIHDWLLNALGRKPAPDPSFLHQHGSEGEAVSKELRPYLIQLVGTLTGLHTDDAAQERMEKLNKSLAYIPSVPISIAGSLSPQFPISPHDSLSPGFALSAHSSASSIPSEP</sequence>
<feature type="compositionally biased region" description="Polar residues" evidence="1">
    <location>
        <begin position="351"/>
        <end position="370"/>
    </location>
</feature>
<reference evidence="2 3" key="1">
    <citation type="journal article" date="2020" name="Elife">
        <title>Loss of centromere function drives karyotype evolution in closely related Malassezia species.</title>
        <authorList>
            <person name="Sankaranarayanan S.R."/>
            <person name="Ianiri G."/>
            <person name="Coelho M.A."/>
            <person name="Reza M.H."/>
            <person name="Thimmappa B.C."/>
            <person name="Ganguly P."/>
            <person name="Vadnala R.N."/>
            <person name="Sun S."/>
            <person name="Siddharthan R."/>
            <person name="Tellgren-Roth C."/>
            <person name="Dawson T.L."/>
            <person name="Heitman J."/>
            <person name="Sanyal K."/>
        </authorList>
    </citation>
    <scope>NUCLEOTIDE SEQUENCE [LARGE SCALE GENOMIC DNA]</scope>
    <source>
        <strain evidence="2">CBS14141</strain>
    </source>
</reference>
<keyword evidence="3" id="KW-1185">Reference proteome</keyword>
<dbReference type="Proteomes" id="UP000818624">
    <property type="component" value="Chromosome 1"/>
</dbReference>
<evidence type="ECO:0000256" key="1">
    <source>
        <dbReference type="SAM" id="MobiDB-lite"/>
    </source>
</evidence>
<feature type="region of interest" description="Disordered" evidence="1">
    <location>
        <begin position="388"/>
        <end position="416"/>
    </location>
</feature>
<gene>
    <name evidence="2" type="ORF">GLX27_001335</name>
</gene>
<feature type="region of interest" description="Disordered" evidence="1">
    <location>
        <begin position="341"/>
        <end position="373"/>
    </location>
</feature>
<dbReference type="Pfam" id="PF08539">
    <property type="entry name" value="HbrB"/>
    <property type="match status" value="1"/>
</dbReference>
<organism evidence="2 3">
    <name type="scientific">Malassezia furfur</name>
    <name type="common">Pityriasis versicolor infection agent</name>
    <name type="synonym">Pityrosporum furfur</name>
    <dbReference type="NCBI Taxonomy" id="55194"/>
    <lineage>
        <taxon>Eukaryota</taxon>
        <taxon>Fungi</taxon>
        <taxon>Dikarya</taxon>
        <taxon>Basidiomycota</taxon>
        <taxon>Ustilaginomycotina</taxon>
        <taxon>Malasseziomycetes</taxon>
        <taxon>Malasseziales</taxon>
        <taxon>Malasseziaceae</taxon>
        <taxon>Malassezia</taxon>
    </lineage>
</organism>
<dbReference type="PANTHER" id="PTHR32428">
    <property type="entry name" value="TARGET OF RAPAMYCIN COMPLEX 2 SUBUNIT BIT61-RELATED"/>
    <property type="match status" value="1"/>
</dbReference>
<feature type="region of interest" description="Disordered" evidence="1">
    <location>
        <begin position="234"/>
        <end position="321"/>
    </location>
</feature>
<protein>
    <submittedName>
        <fullName evidence="2">Uncharacterized protein</fullName>
    </submittedName>
</protein>
<evidence type="ECO:0000313" key="3">
    <source>
        <dbReference type="Proteomes" id="UP000818624"/>
    </source>
</evidence>
<dbReference type="InterPro" id="IPR013745">
    <property type="entry name" value="Bit61/PRR5"/>
</dbReference>
<evidence type="ECO:0000313" key="2">
    <source>
        <dbReference type="EMBL" id="WFD46698.1"/>
    </source>
</evidence>
<dbReference type="EMBL" id="CP046234">
    <property type="protein sequence ID" value="WFD46698.1"/>
    <property type="molecule type" value="Genomic_DNA"/>
</dbReference>
<dbReference type="PANTHER" id="PTHR32428:SF2">
    <property type="entry name" value="TARGET OF RAPAMYCIN COMPLEX 2 SUBUNIT BIT61-RELATED"/>
    <property type="match status" value="1"/>
</dbReference>
<name>A0ABY8EQQ4_MALFU</name>
<feature type="compositionally biased region" description="Low complexity" evidence="1">
    <location>
        <begin position="402"/>
        <end position="415"/>
    </location>
</feature>